<evidence type="ECO:0000256" key="3">
    <source>
        <dbReference type="ARBA" id="ARBA00023125"/>
    </source>
</evidence>
<dbReference type="InterPro" id="IPR036513">
    <property type="entry name" value="STAS_dom_sf"/>
</dbReference>
<dbReference type="PRINTS" id="PR00046">
    <property type="entry name" value="SIGMA70FCT"/>
</dbReference>
<dbReference type="PANTHER" id="PTHR30385:SF4">
    <property type="entry name" value="RNA POLYMERASE SIGMA-E FACTOR"/>
    <property type="match status" value="1"/>
</dbReference>
<dbReference type="InterPro" id="IPR007630">
    <property type="entry name" value="RNA_pol_sigma70_r4"/>
</dbReference>
<dbReference type="InterPro" id="IPR000943">
    <property type="entry name" value="RNA_pol_sigma70"/>
</dbReference>
<feature type="domain" description="STAS" evidence="5">
    <location>
        <begin position="1"/>
        <end position="107"/>
    </location>
</feature>
<evidence type="ECO:0000256" key="2">
    <source>
        <dbReference type="ARBA" id="ARBA00023082"/>
    </source>
</evidence>
<dbReference type="SUPFAM" id="SSF88946">
    <property type="entry name" value="Sigma2 domain of RNA polymerase sigma factors"/>
    <property type="match status" value="1"/>
</dbReference>
<dbReference type="InterPro" id="IPR007624">
    <property type="entry name" value="RNA_pol_sigma70_r3"/>
</dbReference>
<dbReference type="Pfam" id="PF04542">
    <property type="entry name" value="Sigma70_r2"/>
    <property type="match status" value="1"/>
</dbReference>
<evidence type="ECO:0000313" key="6">
    <source>
        <dbReference type="EMBL" id="GLL06733.1"/>
    </source>
</evidence>
<keyword evidence="2" id="KW-0731">Sigma factor</keyword>
<dbReference type="GO" id="GO:0016987">
    <property type="term" value="F:sigma factor activity"/>
    <property type="evidence" value="ECO:0007669"/>
    <property type="project" value="UniProtKB-KW"/>
</dbReference>
<sequence>MVSQRPDATLLECSGVLDYASAPYLRQIVFEQFDARTADVAVDVHQVRLVDAAAIKILVYLQRRGEQIETDVHVSGATGVALAALEIAGAAKQLGVYDELDWPLDDRERRYVDLDQVELSHGQWPAGVTEQLLRMAQLDGDDPVRARIRRQVIEQCLPAAHRLARRYDGGSEPAADLAQVAALGLVKAVDGFDPRHGTEFGTYATPTITGELKRHFRDRASGVRLPRRLQELRMAVNHARDALTQQVGRSPTVPDLASATGLTEEQVIEAVGATQAYRPLSLDVPTPGMDDDTTMLDTLGGEAPEFALVEYRESLRRLIARLPEREQRILSMRFYGNLSQLEIAKQVGLSQMHVSRLLAHALGFLRRHLAE</sequence>
<reference evidence="6" key="2">
    <citation type="submission" date="2023-01" db="EMBL/GenBank/DDBJ databases">
        <authorList>
            <person name="Sun Q."/>
            <person name="Evtushenko L."/>
        </authorList>
    </citation>
    <scope>NUCLEOTIDE SEQUENCE</scope>
    <source>
        <strain evidence="6">VKM Ac-1321</strain>
    </source>
</reference>
<comment type="caution">
    <text evidence="6">The sequence shown here is derived from an EMBL/GenBank/DDBJ whole genome shotgun (WGS) entry which is preliminary data.</text>
</comment>
<dbReference type="InterPro" id="IPR036388">
    <property type="entry name" value="WH-like_DNA-bd_sf"/>
</dbReference>
<name>A0A9W6NRS8_9ACTN</name>
<accession>A0A9W6NRS8</accession>
<dbReference type="CDD" id="cd06171">
    <property type="entry name" value="Sigma70_r4"/>
    <property type="match status" value="1"/>
</dbReference>
<dbReference type="EMBL" id="BSFP01000077">
    <property type="protein sequence ID" value="GLL06733.1"/>
    <property type="molecule type" value="Genomic_DNA"/>
</dbReference>
<dbReference type="GO" id="GO:0003677">
    <property type="term" value="F:DNA binding"/>
    <property type="evidence" value="ECO:0007669"/>
    <property type="project" value="UniProtKB-KW"/>
</dbReference>
<dbReference type="NCBIfam" id="TIGR02980">
    <property type="entry name" value="SigBFG"/>
    <property type="match status" value="1"/>
</dbReference>
<reference evidence="6" key="1">
    <citation type="journal article" date="2014" name="Int. J. Syst. Evol. Microbiol.">
        <title>Complete genome sequence of Corynebacterium casei LMG S-19264T (=DSM 44701T), isolated from a smear-ripened cheese.</title>
        <authorList>
            <consortium name="US DOE Joint Genome Institute (JGI-PGF)"/>
            <person name="Walter F."/>
            <person name="Albersmeier A."/>
            <person name="Kalinowski J."/>
            <person name="Ruckert C."/>
        </authorList>
    </citation>
    <scope>NUCLEOTIDE SEQUENCE</scope>
    <source>
        <strain evidence="6">VKM Ac-1321</strain>
    </source>
</reference>
<evidence type="ECO:0000313" key="7">
    <source>
        <dbReference type="Proteomes" id="UP001143480"/>
    </source>
</evidence>
<dbReference type="Gene3D" id="3.30.750.24">
    <property type="entry name" value="STAS domain"/>
    <property type="match status" value="1"/>
</dbReference>
<dbReference type="NCBIfam" id="TIGR02937">
    <property type="entry name" value="sigma70-ECF"/>
    <property type="match status" value="1"/>
</dbReference>
<protein>
    <recommendedName>
        <fullName evidence="5">STAS domain-containing protein</fullName>
    </recommendedName>
</protein>
<keyword evidence="3" id="KW-0238">DNA-binding</keyword>
<keyword evidence="4" id="KW-0804">Transcription</keyword>
<dbReference type="Pfam" id="PF04545">
    <property type="entry name" value="Sigma70_r4"/>
    <property type="match status" value="1"/>
</dbReference>
<dbReference type="InterPro" id="IPR002645">
    <property type="entry name" value="STAS_dom"/>
</dbReference>
<dbReference type="SUPFAM" id="SSF88659">
    <property type="entry name" value="Sigma3 and sigma4 domains of RNA polymerase sigma factors"/>
    <property type="match status" value="2"/>
</dbReference>
<dbReference type="InterPro" id="IPR013325">
    <property type="entry name" value="RNA_pol_sigma_r2"/>
</dbReference>
<organism evidence="6 7">
    <name type="scientific">Dactylosporangium matsuzakiense</name>
    <dbReference type="NCBI Taxonomy" id="53360"/>
    <lineage>
        <taxon>Bacteria</taxon>
        <taxon>Bacillati</taxon>
        <taxon>Actinomycetota</taxon>
        <taxon>Actinomycetes</taxon>
        <taxon>Micromonosporales</taxon>
        <taxon>Micromonosporaceae</taxon>
        <taxon>Dactylosporangium</taxon>
    </lineage>
</organism>
<dbReference type="Pfam" id="PF01740">
    <property type="entry name" value="STAS"/>
    <property type="match status" value="1"/>
</dbReference>
<keyword evidence="7" id="KW-1185">Reference proteome</keyword>
<dbReference type="Proteomes" id="UP001143480">
    <property type="component" value="Unassembled WGS sequence"/>
</dbReference>
<dbReference type="PANTHER" id="PTHR30385">
    <property type="entry name" value="SIGMA FACTOR F FLAGELLAR"/>
    <property type="match status" value="1"/>
</dbReference>
<dbReference type="CDD" id="cd07043">
    <property type="entry name" value="STAS_anti-anti-sigma_factors"/>
    <property type="match status" value="1"/>
</dbReference>
<dbReference type="Gene3D" id="1.10.1740.10">
    <property type="match status" value="1"/>
</dbReference>
<dbReference type="Gene3D" id="1.10.10.10">
    <property type="entry name" value="Winged helix-like DNA-binding domain superfamily/Winged helix DNA-binding domain"/>
    <property type="match status" value="2"/>
</dbReference>
<evidence type="ECO:0000256" key="1">
    <source>
        <dbReference type="ARBA" id="ARBA00023015"/>
    </source>
</evidence>
<evidence type="ECO:0000256" key="4">
    <source>
        <dbReference type="ARBA" id="ARBA00023163"/>
    </source>
</evidence>
<evidence type="ECO:0000259" key="5">
    <source>
        <dbReference type="PROSITE" id="PS50801"/>
    </source>
</evidence>
<dbReference type="InterPro" id="IPR014284">
    <property type="entry name" value="RNA_pol_sigma-70_dom"/>
</dbReference>
<keyword evidence="1" id="KW-0805">Transcription regulation</keyword>
<dbReference type="AlphaFoldDB" id="A0A9W6NRS8"/>
<dbReference type="SUPFAM" id="SSF52091">
    <property type="entry name" value="SpoIIaa-like"/>
    <property type="match status" value="1"/>
</dbReference>
<gene>
    <name evidence="6" type="ORF">GCM10017581_084830</name>
</gene>
<dbReference type="Pfam" id="PF04539">
    <property type="entry name" value="Sigma70_r3"/>
    <property type="match status" value="1"/>
</dbReference>
<dbReference type="InterPro" id="IPR013324">
    <property type="entry name" value="RNA_pol_sigma_r3/r4-like"/>
</dbReference>
<dbReference type="InterPro" id="IPR007627">
    <property type="entry name" value="RNA_pol_sigma70_r2"/>
</dbReference>
<dbReference type="InterPro" id="IPR014322">
    <property type="entry name" value="RNA_pol_sigma-B/F/G"/>
</dbReference>
<proteinExistence type="predicted"/>
<dbReference type="GO" id="GO:0006352">
    <property type="term" value="P:DNA-templated transcription initiation"/>
    <property type="evidence" value="ECO:0007669"/>
    <property type="project" value="InterPro"/>
</dbReference>
<dbReference type="PROSITE" id="PS50801">
    <property type="entry name" value="STAS"/>
    <property type="match status" value="1"/>
</dbReference>